<dbReference type="OMA" id="NENIVHW"/>
<protein>
    <recommendedName>
        <fullName evidence="3">Reverse transcriptase Ty1/copia-type domain-containing protein</fullName>
    </recommendedName>
</protein>
<dbReference type="AlphaFoldDB" id="A0A0B1P5V0"/>
<dbReference type="GO" id="GO:0003676">
    <property type="term" value="F:nucleic acid binding"/>
    <property type="evidence" value="ECO:0007669"/>
    <property type="project" value="InterPro"/>
</dbReference>
<evidence type="ECO:0008006" key="3">
    <source>
        <dbReference type="Google" id="ProtNLM"/>
    </source>
</evidence>
<evidence type="ECO:0000313" key="1">
    <source>
        <dbReference type="EMBL" id="KHJ32705.1"/>
    </source>
</evidence>
<accession>A0A0B1P5V0</accession>
<dbReference type="HOGENOM" id="CLU_002055_1_1_1"/>
<comment type="caution">
    <text evidence="1">The sequence shown here is derived from an EMBL/GenBank/DDBJ whole genome shotgun (WGS) entry which is preliminary data.</text>
</comment>
<keyword evidence="2" id="KW-1185">Reference proteome</keyword>
<proteinExistence type="predicted"/>
<dbReference type="Gene3D" id="3.30.420.10">
    <property type="entry name" value="Ribonuclease H-like superfamily/Ribonuclease H"/>
    <property type="match status" value="1"/>
</dbReference>
<organism evidence="1 2">
    <name type="scientific">Uncinula necator</name>
    <name type="common">Grape powdery mildew</name>
    <dbReference type="NCBI Taxonomy" id="52586"/>
    <lineage>
        <taxon>Eukaryota</taxon>
        <taxon>Fungi</taxon>
        <taxon>Dikarya</taxon>
        <taxon>Ascomycota</taxon>
        <taxon>Pezizomycotina</taxon>
        <taxon>Leotiomycetes</taxon>
        <taxon>Erysiphales</taxon>
        <taxon>Erysiphaceae</taxon>
        <taxon>Erysiphe</taxon>
    </lineage>
</organism>
<evidence type="ECO:0000313" key="2">
    <source>
        <dbReference type="Proteomes" id="UP000030854"/>
    </source>
</evidence>
<gene>
    <name evidence="1" type="ORF">EV44_g3641</name>
</gene>
<dbReference type="STRING" id="52586.A0A0B1P5V0"/>
<name>A0A0B1P5V0_UNCNE</name>
<dbReference type="InterPro" id="IPR036397">
    <property type="entry name" value="RNaseH_sf"/>
</dbReference>
<dbReference type="Proteomes" id="UP000030854">
    <property type="component" value="Unassembled WGS sequence"/>
</dbReference>
<dbReference type="EMBL" id="JNVN01001866">
    <property type="protein sequence ID" value="KHJ32705.1"/>
    <property type="molecule type" value="Genomic_DNA"/>
</dbReference>
<reference evidence="1 2" key="1">
    <citation type="journal article" date="2014" name="BMC Genomics">
        <title>Adaptive genomic structural variation in the grape powdery mildew pathogen, Erysiphe necator.</title>
        <authorList>
            <person name="Jones L."/>
            <person name="Riaz S."/>
            <person name="Morales-Cruz A."/>
            <person name="Amrine K.C."/>
            <person name="McGuire B."/>
            <person name="Gubler W.D."/>
            <person name="Walker M.A."/>
            <person name="Cantu D."/>
        </authorList>
    </citation>
    <scope>NUCLEOTIDE SEQUENCE [LARGE SCALE GENOMIC DNA]</scope>
    <source>
        <strain evidence="2">c</strain>
    </source>
</reference>
<sequence>MTTSSYDSCLLFNNNNDTFGIVGLQTDDTLFVANKRFVELEKQNLLHAGFEAKPCEILTNQNPLTFNGSNITIDANSINISQTTQCEKLEEFAAQAINPTLHDFKALNERIKWQIKHKHRGLKFTKLDFDSVQIVVFADPSFANNFDYSSQIGYVIVLKDENNANVIHWSSVKCKRVTRSVLASELYAMTLGFDVGAVIKLTFQCILKREIPLVLCTDSHSLYECLVKLGSTSEKRLMIDIMCIRQSYERREIAQIIWIDGNSNPADAMTKSKPCPALRKLIETNKIDVTAYNWVERIPTKNDD</sequence>